<dbReference type="InterPro" id="IPR045552">
    <property type="entry name" value="bpX2"/>
</dbReference>
<evidence type="ECO:0000313" key="3">
    <source>
        <dbReference type="Proteomes" id="UP001272242"/>
    </source>
</evidence>
<dbReference type="RefSeq" id="WP_320689530.1">
    <property type="nucleotide sequence ID" value="NZ_JAXBLV010000234.1"/>
</dbReference>
<protein>
    <recommendedName>
        <fullName evidence="1">MoxR-vWA-beta-propeller ternary system domain-containing protein</fullName>
    </recommendedName>
</protein>
<comment type="caution">
    <text evidence="2">The sequence shown here is derived from an EMBL/GenBank/DDBJ whole genome shotgun (WGS) entry which is preliminary data.</text>
</comment>
<gene>
    <name evidence="2" type="ORF">R5W23_004810</name>
</gene>
<proteinExistence type="predicted"/>
<reference evidence="3" key="1">
    <citation type="journal article" date="2023" name="Mar. Drugs">
        <title>Gemmata algarum, a Novel Planctomycete Isolated from an Algal Mat, Displays Antimicrobial Activity.</title>
        <authorList>
            <person name="Kumar G."/>
            <person name="Kallscheuer N."/>
            <person name="Kashif M."/>
            <person name="Ahamad S."/>
            <person name="Jagadeeshwari U."/>
            <person name="Pannikurungottu S."/>
            <person name="Haufschild T."/>
            <person name="Kabuu M."/>
            <person name="Sasikala C."/>
            <person name="Jogler C."/>
            <person name="Ramana C."/>
        </authorList>
    </citation>
    <scope>NUCLEOTIDE SEQUENCE [LARGE SCALE GENOMIC DNA]</scope>
    <source>
        <strain evidence="3">JC673</strain>
    </source>
</reference>
<sequence>MKPNAPDPWREVSAARVPLDGLAALAPVRHRGDVRVLTADGCAWVRWPAGEAAVARSLVPVPGVAFFTHRGGTWFPLGRSVPAGDAPPDGEGVSVSAVLVPARFTPVPPGAAEWAPVPLTVVRGGPVQAPTALACPAGALARWADVATTAELAAVRAARCGGRALLLGSRLPPLPGATRYWGTDVFVPLGFRPDPELPEGALREAAGASHDEFLLLDETGAELIPRSAFEPLTRAGARLGARIA</sequence>
<dbReference type="Proteomes" id="UP001272242">
    <property type="component" value="Unassembled WGS sequence"/>
</dbReference>
<keyword evidence="3" id="KW-1185">Reference proteome</keyword>
<feature type="domain" description="MoxR-vWA-beta-propeller ternary system" evidence="1">
    <location>
        <begin position="16"/>
        <end position="239"/>
    </location>
</feature>
<evidence type="ECO:0000313" key="2">
    <source>
        <dbReference type="EMBL" id="MDY3563310.1"/>
    </source>
</evidence>
<evidence type="ECO:0000259" key="1">
    <source>
        <dbReference type="Pfam" id="PF19918"/>
    </source>
</evidence>
<name>A0ABU5F996_9BACT</name>
<dbReference type="EMBL" id="JAXBLV010000234">
    <property type="protein sequence ID" value="MDY3563310.1"/>
    <property type="molecule type" value="Genomic_DNA"/>
</dbReference>
<accession>A0ABU5F996</accession>
<organism evidence="2 3">
    <name type="scientific">Gemmata algarum</name>
    <dbReference type="NCBI Taxonomy" id="2975278"/>
    <lineage>
        <taxon>Bacteria</taxon>
        <taxon>Pseudomonadati</taxon>
        <taxon>Planctomycetota</taxon>
        <taxon>Planctomycetia</taxon>
        <taxon>Gemmatales</taxon>
        <taxon>Gemmataceae</taxon>
        <taxon>Gemmata</taxon>
    </lineage>
</organism>
<dbReference type="Pfam" id="PF19918">
    <property type="entry name" value="bpX2"/>
    <property type="match status" value="1"/>
</dbReference>